<name>A0A8S5UDN3_9CAUD</name>
<organism evidence="1">
    <name type="scientific">Siphoviridae sp. ctNLX12</name>
    <dbReference type="NCBI Taxonomy" id="2825469"/>
    <lineage>
        <taxon>Viruses</taxon>
        <taxon>Duplodnaviria</taxon>
        <taxon>Heunggongvirae</taxon>
        <taxon>Uroviricota</taxon>
        <taxon>Caudoviricetes</taxon>
    </lineage>
</organism>
<sequence>MKLYIYSFRSGKLEEQVAEAKECAKTYVTLEDAIGGFYKGSRIRKESIGSICGWSGNTIIFLEKNRNAAIEKFISGERKEEKLAKAQLDITQKRIAYLENLK</sequence>
<evidence type="ECO:0000313" key="1">
    <source>
        <dbReference type="EMBL" id="DAF92577.1"/>
    </source>
</evidence>
<reference evidence="1" key="1">
    <citation type="journal article" date="2021" name="Proc. Natl. Acad. Sci. U.S.A.">
        <title>A Catalog of Tens of Thousands of Viruses from Human Metagenomes Reveals Hidden Associations with Chronic Diseases.</title>
        <authorList>
            <person name="Tisza M.J."/>
            <person name="Buck C.B."/>
        </authorList>
    </citation>
    <scope>NUCLEOTIDE SEQUENCE</scope>
    <source>
        <strain evidence="1">CtNLX12</strain>
    </source>
</reference>
<dbReference type="EMBL" id="BK016068">
    <property type="protein sequence ID" value="DAF92577.1"/>
    <property type="molecule type" value="Genomic_DNA"/>
</dbReference>
<proteinExistence type="predicted"/>
<accession>A0A8S5UDN3</accession>
<protein>
    <submittedName>
        <fullName evidence="1">Uncharacterized protein</fullName>
    </submittedName>
</protein>